<evidence type="ECO:0000256" key="3">
    <source>
        <dbReference type="PROSITE-ProRule" id="PRU00649"/>
    </source>
</evidence>
<feature type="coiled-coil region" evidence="4">
    <location>
        <begin position="280"/>
        <end position="307"/>
    </location>
</feature>
<dbReference type="KEGG" id="qsa:O6P43_010031"/>
<proteinExistence type="predicted"/>
<dbReference type="SUPFAM" id="SSF47676">
    <property type="entry name" value="Conserved domain common to transcription factors TFIIS, elongin A, CRSP70"/>
    <property type="match status" value="1"/>
</dbReference>
<accession>A0AAD7PZK0</accession>
<keyword evidence="4" id="KW-0175">Coiled coil</keyword>
<dbReference type="Proteomes" id="UP001163823">
    <property type="component" value="Chromosome 4"/>
</dbReference>
<dbReference type="PANTHER" id="PTHR46554">
    <property type="entry name" value="MEDIATOR OF RNA POLYMERASE II TRANSCRIPTION SUBUNIT 26A-RELATED"/>
    <property type="match status" value="1"/>
</dbReference>
<sequence>MNLNQISNYSYGDAEALTDEIEEQSLTFGEIMRIRGILYNSEEESDSVLFDSLRRLQLMDLTVDTLKATEIGKAVNALRKHGSKQIRHLVRTLIDVWKKMAIEWANATAAIVETEATPESMNPSTVDDDEEEGLPSPPMDEGVFFATQPTSMELSGFFDGMDDNGNPRNGGEFIKNHENGGKLAQDSHNITKKKQQTSNVGTVVAKDNKIQQVKKQEAIVKLNKPVNADSGPGRPPKSSMERKPSTESKIQRKADKNAIQRRLLTGKQDKLKCSDEAAVQVKLEATKRKLQESYQQAENAKKQRTIQVMELHDLPKQGMGHRNPHVKPGNHNRNWTHGRR</sequence>
<gene>
    <name evidence="7" type="ORF">O6P43_010031</name>
</gene>
<feature type="compositionally biased region" description="Basic residues" evidence="5">
    <location>
        <begin position="322"/>
        <end position="340"/>
    </location>
</feature>
<keyword evidence="7" id="KW-0251">Elongation factor</keyword>
<dbReference type="InterPro" id="IPR017923">
    <property type="entry name" value="TFIIS_N"/>
</dbReference>
<dbReference type="Gene3D" id="1.20.930.10">
    <property type="entry name" value="Conserved domain common to transcription factors TFIIS, elongin A, CRSP70"/>
    <property type="match status" value="1"/>
</dbReference>
<dbReference type="EMBL" id="JARAOO010000004">
    <property type="protein sequence ID" value="KAJ7972090.1"/>
    <property type="molecule type" value="Genomic_DNA"/>
</dbReference>
<evidence type="ECO:0000256" key="5">
    <source>
        <dbReference type="SAM" id="MobiDB-lite"/>
    </source>
</evidence>
<dbReference type="GO" id="GO:0003746">
    <property type="term" value="F:translation elongation factor activity"/>
    <property type="evidence" value="ECO:0007669"/>
    <property type="project" value="UniProtKB-KW"/>
</dbReference>
<protein>
    <submittedName>
        <fullName evidence="7">Transcription elongation factor</fullName>
    </submittedName>
</protein>
<organism evidence="7 8">
    <name type="scientific">Quillaja saponaria</name>
    <name type="common">Soap bark tree</name>
    <dbReference type="NCBI Taxonomy" id="32244"/>
    <lineage>
        <taxon>Eukaryota</taxon>
        <taxon>Viridiplantae</taxon>
        <taxon>Streptophyta</taxon>
        <taxon>Embryophyta</taxon>
        <taxon>Tracheophyta</taxon>
        <taxon>Spermatophyta</taxon>
        <taxon>Magnoliopsida</taxon>
        <taxon>eudicotyledons</taxon>
        <taxon>Gunneridae</taxon>
        <taxon>Pentapetalae</taxon>
        <taxon>rosids</taxon>
        <taxon>fabids</taxon>
        <taxon>Fabales</taxon>
        <taxon>Quillajaceae</taxon>
        <taxon>Quillaja</taxon>
    </lineage>
</organism>
<dbReference type="InterPro" id="IPR035441">
    <property type="entry name" value="TFIIS/LEDGF_dom_sf"/>
</dbReference>
<evidence type="ECO:0000259" key="6">
    <source>
        <dbReference type="PROSITE" id="PS51319"/>
    </source>
</evidence>
<keyword evidence="8" id="KW-1185">Reference proteome</keyword>
<dbReference type="Pfam" id="PF08711">
    <property type="entry name" value="Med26"/>
    <property type="match status" value="1"/>
</dbReference>
<dbReference type="CDD" id="cd00183">
    <property type="entry name" value="TFIIS_I"/>
    <property type="match status" value="1"/>
</dbReference>
<dbReference type="PANTHER" id="PTHR46554:SF2">
    <property type="entry name" value="TFIIS N-TERMINAL DOMAIN-CONTAINING PROTEIN"/>
    <property type="match status" value="1"/>
</dbReference>
<dbReference type="PROSITE" id="PS51319">
    <property type="entry name" value="TFIIS_N"/>
    <property type="match status" value="1"/>
</dbReference>
<name>A0AAD7PZK0_QUISA</name>
<dbReference type="InterPro" id="IPR003617">
    <property type="entry name" value="TFIIS/CRSP70_N_sub"/>
</dbReference>
<feature type="region of interest" description="Disordered" evidence="5">
    <location>
        <begin position="315"/>
        <end position="340"/>
    </location>
</feature>
<keyword evidence="7" id="KW-0648">Protein biosynthesis</keyword>
<evidence type="ECO:0000256" key="2">
    <source>
        <dbReference type="ARBA" id="ARBA00023242"/>
    </source>
</evidence>
<comment type="subcellular location">
    <subcellularLocation>
        <location evidence="1 3">Nucleus</location>
    </subcellularLocation>
</comment>
<feature type="region of interest" description="Disordered" evidence="5">
    <location>
        <begin position="223"/>
        <end position="257"/>
    </location>
</feature>
<dbReference type="AlphaFoldDB" id="A0AAD7PZK0"/>
<evidence type="ECO:0000256" key="1">
    <source>
        <dbReference type="ARBA" id="ARBA00004123"/>
    </source>
</evidence>
<feature type="region of interest" description="Disordered" evidence="5">
    <location>
        <begin position="116"/>
        <end position="135"/>
    </location>
</feature>
<keyword evidence="2 3" id="KW-0539">Nucleus</keyword>
<reference evidence="7" key="1">
    <citation type="journal article" date="2023" name="Science">
        <title>Elucidation of the pathway for biosynthesis of saponin adjuvants from the soapbark tree.</title>
        <authorList>
            <person name="Reed J."/>
            <person name="Orme A."/>
            <person name="El-Demerdash A."/>
            <person name="Owen C."/>
            <person name="Martin L.B.B."/>
            <person name="Misra R.C."/>
            <person name="Kikuchi S."/>
            <person name="Rejzek M."/>
            <person name="Martin A.C."/>
            <person name="Harkess A."/>
            <person name="Leebens-Mack J."/>
            <person name="Louveau T."/>
            <person name="Stephenson M.J."/>
            <person name="Osbourn A."/>
        </authorList>
    </citation>
    <scope>NUCLEOTIDE SEQUENCE</scope>
    <source>
        <strain evidence="7">S10</strain>
    </source>
</reference>
<evidence type="ECO:0000256" key="4">
    <source>
        <dbReference type="SAM" id="Coils"/>
    </source>
</evidence>
<dbReference type="SMART" id="SM00509">
    <property type="entry name" value="TFS2N"/>
    <property type="match status" value="1"/>
</dbReference>
<dbReference type="GO" id="GO:0005634">
    <property type="term" value="C:nucleus"/>
    <property type="evidence" value="ECO:0007669"/>
    <property type="project" value="UniProtKB-SubCell"/>
</dbReference>
<feature type="compositionally biased region" description="Basic and acidic residues" evidence="5">
    <location>
        <begin position="239"/>
        <end position="257"/>
    </location>
</feature>
<evidence type="ECO:0000313" key="8">
    <source>
        <dbReference type="Proteomes" id="UP001163823"/>
    </source>
</evidence>
<comment type="caution">
    <text evidence="7">The sequence shown here is derived from an EMBL/GenBank/DDBJ whole genome shotgun (WGS) entry which is preliminary data.</text>
</comment>
<evidence type="ECO:0000313" key="7">
    <source>
        <dbReference type="EMBL" id="KAJ7972090.1"/>
    </source>
</evidence>
<feature type="domain" description="TFIIS N-terminal" evidence="6">
    <location>
        <begin position="29"/>
        <end position="104"/>
    </location>
</feature>